<reference evidence="2" key="2">
    <citation type="journal article" date="2018" name="Mol. Plant Microbe Interact.">
        <title>Genome sequence resources for the wheat stripe rust pathogen (Puccinia striiformis f. sp. tritici) and the barley stripe rust pathogen (Puccinia striiformis f. sp. hordei).</title>
        <authorList>
            <person name="Xia C."/>
            <person name="Wang M."/>
            <person name="Yin C."/>
            <person name="Cornejo O.E."/>
            <person name="Hulbert S.H."/>
            <person name="Chen X."/>
        </authorList>
    </citation>
    <scope>NUCLEOTIDE SEQUENCE [LARGE SCALE GENOMIC DNA]</scope>
    <source>
        <strain evidence="2">93-210</strain>
    </source>
</reference>
<organism evidence="1 2">
    <name type="scientific">Puccinia striiformis f. sp. tritici</name>
    <dbReference type="NCBI Taxonomy" id="168172"/>
    <lineage>
        <taxon>Eukaryota</taxon>
        <taxon>Fungi</taxon>
        <taxon>Dikarya</taxon>
        <taxon>Basidiomycota</taxon>
        <taxon>Pucciniomycotina</taxon>
        <taxon>Pucciniomycetes</taxon>
        <taxon>Pucciniales</taxon>
        <taxon>Pucciniaceae</taxon>
        <taxon>Puccinia</taxon>
    </lineage>
</organism>
<proteinExistence type="predicted"/>
<dbReference type="EMBL" id="CM045869">
    <property type="protein sequence ID" value="KAI7954865.1"/>
    <property type="molecule type" value="Genomic_DNA"/>
</dbReference>
<reference evidence="2" key="1">
    <citation type="journal article" date="2018" name="BMC Genomics">
        <title>Genomic insights into host adaptation between the wheat stripe rust pathogen (Puccinia striiformis f. sp. tritici) and the barley stripe rust pathogen (Puccinia striiformis f. sp. hordei).</title>
        <authorList>
            <person name="Xia C."/>
            <person name="Wang M."/>
            <person name="Yin C."/>
            <person name="Cornejo O.E."/>
            <person name="Hulbert S.H."/>
            <person name="Chen X."/>
        </authorList>
    </citation>
    <scope>NUCLEOTIDE SEQUENCE [LARGE SCALE GENOMIC DNA]</scope>
    <source>
        <strain evidence="2">93-210</strain>
    </source>
</reference>
<keyword evidence="2" id="KW-1185">Reference proteome</keyword>
<evidence type="ECO:0000313" key="1">
    <source>
        <dbReference type="EMBL" id="KAI7954865.1"/>
    </source>
</evidence>
<accession>A0ACC0EK82</accession>
<gene>
    <name evidence="1" type="ORF">MJO28_005265</name>
</gene>
<dbReference type="Proteomes" id="UP001060170">
    <property type="component" value="Chromosome 5"/>
</dbReference>
<name>A0ACC0EK82_9BASI</name>
<protein>
    <submittedName>
        <fullName evidence="1">Uncharacterized protein</fullName>
    </submittedName>
</protein>
<comment type="caution">
    <text evidence="1">The sequence shown here is derived from an EMBL/GenBank/DDBJ whole genome shotgun (WGS) entry which is preliminary data.</text>
</comment>
<evidence type="ECO:0000313" key="2">
    <source>
        <dbReference type="Proteomes" id="UP001060170"/>
    </source>
</evidence>
<sequence>MDEFKEQQRLINVEMKGNMQEMQGNMQEVQGNMREMKELLKMFVNQAKAPENIPIPETPEPRPSARFATSTPFTSRTPGLDTTIRGNYTSRIEDSLLDSAVPSPEDSQFKSQSEIFLPVEKTKVMLDVKKLNFHFKGTEVETFIRRVEKLANLQGAGGPDVASQLPFLVSDQKISQHIEDMEGHETGNWDLLKKQLIRKWGRATPLRRFNKDSITTLISKHADKGGIQNREEYRSFVSNLEEILAYLTKMGYNDVNAGSGEPLWKAISAEMRKDVAKELAHNKKFKKTKDGIALIPNLEPLKEYVEAALLVLDLEEGLSKAPSVSKKPETEKVEVKTQPKEEAETGKMSEMEEEIKKLRTALNTNQNARQLPPHMQPNFRPQNYGPPGMGPPPFPRPQFKCYYCDSTEHSSMFCPKLPEDIANKLVIRSGPNYYYPNREPIPRDSGSSVMELVHKFHEAAAQDKKTNVAYMEPAERQEPTASMISTNRWEMWSPPEMHYGKEDEENLIGFGLRRSARTNDKDKGKAPAQQPQSQPESTGKPSTSAPKAPPGNQEANKNPPEPRKRRPSYPGAWVEGTSDDGSTEDGEPEIVEESLKKPEKNLPKDLEKNKRKEPEKEAEDELVLARAVEKSKVGGGLKKKIFKQSFTLTLEELLLLAPNFLQELQDLAEDDGKPLSRTQNSGRCNHRDFDGEHHNKPGTGSLGSIRRSLTYACPLGFIYITMGSTKVKALVDTGAEMNIMPESLAIQLQLPLREISMNIMGIGGHSTPIVGLAEGINFSIDAEDEKAANFFIARGKVYTVLGRPFLADHKVRLELSKSRGEILSYELWDGERLCIPICSPKVPGWEMGPPRRIEERCFSIQAENYELASRNVASFSRSSTSIINNIKASGDSNWKTLDDDLDTMDNDSRTVDSDSRTAGNDSETMDSKLGTVDNNSGVADSNLGTMDNDLNTLDDDSGVAESNLGTTDNDLNTSDDDSGVADSVLGTTDNDLRTTVSELGTSDDSSSTINNDSWNFDNSRNLTEGSKDLAHCGPGKEERNFLSLSVEDQDDYLFQNLWENWEIEQEELNSMGTHWTYSDNFDKNQLDPWASCNQPLISENSQVNWNQPDYYKQTQVEKTEQLGKTNTAGDIGKEISSSCLENCLPSQKLCKEFPGFLTGRDDFMVFLDWSGTKSYLGNLSIWPDEDCLSDQVKVALYEWGSDGRYYINKDTYHIAIVTGEYGKEDGFLDKVVERMKLLCGKFDWELFKYVLEEDQEKWETQHQNILSGASVSVLL</sequence>
<reference evidence="1 2" key="3">
    <citation type="journal article" date="2022" name="Microbiol. Spectr.">
        <title>Folding features and dynamics of 3D genome architecture in plant fungal pathogens.</title>
        <authorList>
            <person name="Xia C."/>
        </authorList>
    </citation>
    <scope>NUCLEOTIDE SEQUENCE [LARGE SCALE GENOMIC DNA]</scope>
    <source>
        <strain evidence="1 2">93-210</strain>
    </source>
</reference>